<evidence type="ECO:0000259" key="1">
    <source>
        <dbReference type="Pfam" id="PF01370"/>
    </source>
</evidence>
<dbReference type="SUPFAM" id="SSF51735">
    <property type="entry name" value="NAD(P)-binding Rossmann-fold domains"/>
    <property type="match status" value="1"/>
</dbReference>
<dbReference type="InterPro" id="IPR036291">
    <property type="entry name" value="NAD(P)-bd_dom_sf"/>
</dbReference>
<dbReference type="Gene3D" id="3.90.25.10">
    <property type="entry name" value="UDP-galactose 4-epimerase, domain 1"/>
    <property type="match status" value="1"/>
</dbReference>
<dbReference type="GO" id="GO:0050577">
    <property type="term" value="F:GDP-L-fucose synthase activity"/>
    <property type="evidence" value="ECO:0007669"/>
    <property type="project" value="TreeGrafter"/>
</dbReference>
<dbReference type="EMBL" id="WPAF01000001">
    <property type="protein sequence ID" value="KAF0135243.1"/>
    <property type="molecule type" value="Genomic_DNA"/>
</dbReference>
<dbReference type="AlphaFoldDB" id="A0A833L2G2"/>
<dbReference type="PANTHER" id="PTHR43238:SF1">
    <property type="entry name" value="GDP-L-FUCOSE SYNTHASE"/>
    <property type="match status" value="1"/>
</dbReference>
<protein>
    <submittedName>
        <fullName evidence="2">Putative nucleoside-diphosphate-sugar epimerase</fullName>
    </submittedName>
</protein>
<dbReference type="InterPro" id="IPR001509">
    <property type="entry name" value="Epimerase_deHydtase"/>
</dbReference>
<evidence type="ECO:0000313" key="2">
    <source>
        <dbReference type="EMBL" id="KAF0135243.1"/>
    </source>
</evidence>
<organism evidence="2 3">
    <name type="scientific">Candidatus Saganbacteria bacterium</name>
    <dbReference type="NCBI Taxonomy" id="2575572"/>
    <lineage>
        <taxon>Bacteria</taxon>
        <taxon>Bacillati</taxon>
        <taxon>Saganbacteria</taxon>
    </lineage>
</organism>
<dbReference type="PANTHER" id="PTHR43238">
    <property type="entry name" value="GDP-L-FUCOSE SYNTHASE"/>
    <property type="match status" value="1"/>
</dbReference>
<evidence type="ECO:0000313" key="3">
    <source>
        <dbReference type="Proteomes" id="UP000488506"/>
    </source>
</evidence>
<gene>
    <name evidence="2" type="ORF">FD145_69</name>
</gene>
<dbReference type="Proteomes" id="UP000488506">
    <property type="component" value="Unassembled WGS sequence"/>
</dbReference>
<reference evidence="2 3" key="1">
    <citation type="submission" date="2019-12" db="EMBL/GenBank/DDBJ databases">
        <authorList>
            <person name="Wolfe R."/>
            <person name="Danczak R."/>
            <person name="Wilkins M."/>
        </authorList>
    </citation>
    <scope>NUCLEOTIDE SEQUENCE [LARGE SCALE GENOMIC DNA]</scope>
    <source>
        <strain evidence="2">X2_MaxBin.013</strain>
    </source>
</reference>
<dbReference type="Gene3D" id="3.40.50.720">
    <property type="entry name" value="NAD(P)-binding Rossmann-like Domain"/>
    <property type="match status" value="1"/>
</dbReference>
<sequence length="322" mass="36437">MKKKKILICGATGFIGNNIAEYFVAKPDVELFGTYFRAKPLSNPRIKMLKADLTNQDDVNRIVVGMDIIIQAAAVTSGAKDIVNRPYYHVTDNAIINSLIFRAAFEHKVSHVVFFSCTVIYQSSDIPVKEIDLDLNEEIYENYFGIGWTKIYIEKMCEFYSRLGGTKYTVLRHSNIYGPHDKYDLEKSHVFGATMTKVLTNKDGKIVVWGAGDEARDLLYVKDLVDCVGLVMEKQAADFELVNVGSGTIISVRELVQKIINYSGKNINVVYDKNKPNIKTKLCLDINKAKELFGWSPNVSLDEGIKMTMEWYKTNIKDEVLV</sequence>
<dbReference type="Pfam" id="PF01370">
    <property type="entry name" value="Epimerase"/>
    <property type="match status" value="1"/>
</dbReference>
<name>A0A833L2G2_UNCSA</name>
<accession>A0A833L2G2</accession>
<feature type="domain" description="NAD-dependent epimerase/dehydratase" evidence="1">
    <location>
        <begin position="6"/>
        <end position="245"/>
    </location>
</feature>
<comment type="caution">
    <text evidence="2">The sequence shown here is derived from an EMBL/GenBank/DDBJ whole genome shotgun (WGS) entry which is preliminary data.</text>
</comment>
<proteinExistence type="predicted"/>